<feature type="compositionally biased region" description="Low complexity" evidence="2">
    <location>
        <begin position="349"/>
        <end position="363"/>
    </location>
</feature>
<dbReference type="EMBL" id="BSXT01003247">
    <property type="protein sequence ID" value="GMF53202.1"/>
    <property type="molecule type" value="Genomic_DNA"/>
</dbReference>
<dbReference type="OrthoDB" id="129414at2759"/>
<evidence type="ECO:0000313" key="5">
    <source>
        <dbReference type="Proteomes" id="UP001165121"/>
    </source>
</evidence>
<keyword evidence="5" id="KW-1185">Reference proteome</keyword>
<feature type="region of interest" description="Disordered" evidence="2">
    <location>
        <begin position="1"/>
        <end position="68"/>
    </location>
</feature>
<keyword evidence="1" id="KW-0862">Zinc</keyword>
<evidence type="ECO:0000259" key="3">
    <source>
        <dbReference type="PROSITE" id="PS50966"/>
    </source>
</evidence>
<dbReference type="AlphaFoldDB" id="A0A9W7D231"/>
<proteinExistence type="predicted"/>
<feature type="compositionally biased region" description="Basic residues" evidence="2">
    <location>
        <begin position="401"/>
        <end position="412"/>
    </location>
</feature>
<comment type="caution">
    <text evidence="4">The sequence shown here is derived from an EMBL/GenBank/DDBJ whole genome shotgun (WGS) entry which is preliminary data.</text>
</comment>
<feature type="compositionally biased region" description="Polar residues" evidence="2">
    <location>
        <begin position="28"/>
        <end position="46"/>
    </location>
</feature>
<evidence type="ECO:0000313" key="4">
    <source>
        <dbReference type="EMBL" id="GMF53202.1"/>
    </source>
</evidence>
<accession>A0A9W7D231</accession>
<dbReference type="InterPro" id="IPR007527">
    <property type="entry name" value="Znf_SWIM"/>
</dbReference>
<dbReference type="GO" id="GO:0008270">
    <property type="term" value="F:zinc ion binding"/>
    <property type="evidence" value="ECO:0007669"/>
    <property type="project" value="UniProtKB-KW"/>
</dbReference>
<evidence type="ECO:0000256" key="2">
    <source>
        <dbReference type="SAM" id="MobiDB-lite"/>
    </source>
</evidence>
<reference evidence="4" key="1">
    <citation type="submission" date="2023-04" db="EMBL/GenBank/DDBJ databases">
        <title>Phytophthora fragariaefolia NBRC 109709.</title>
        <authorList>
            <person name="Ichikawa N."/>
            <person name="Sato H."/>
            <person name="Tonouchi N."/>
        </authorList>
    </citation>
    <scope>NUCLEOTIDE SEQUENCE</scope>
    <source>
        <strain evidence="4">NBRC 109709</strain>
    </source>
</reference>
<keyword evidence="1" id="KW-0479">Metal-binding</keyword>
<keyword evidence="1" id="KW-0863">Zinc-finger</keyword>
<sequence length="437" mass="48595">MEHSTQGTVSGGVVGSLHGHSLPPPDTPQQGSPRTSHGPYPSTSSAHLGKRPAPAQSSSEKRKNRIQNADSKIDDLSLSLVELPNTSILMCWFHVTQNVWNIHERKRLEIVIQRVYLRICMICTTLANTIFHPLKVEFLSKWIQFPIGSPARKLTDHIIKMWISNERFSHWQAFYTPGGYAATNNPLEQYHIKLKCQCPGPSNPSELIKNWMGRELHITTESDFKSRIPPVGSVAADLYRVKEHRLELTAAEKRDFTNSIKSVNSRRMQTQGMPSGGWIVDTRSKSCSCLFFCKHSMCFHVVRACIAGGVACPGVSIRSRQFVRPNHTDTAEYPDDFSDAESTGAENDAISSSPVPSIASLASTGSLPEDDHEYQAVPPTHTEVVLPQPQDGLNTDNVRPGSRRSLHKKKSTSYRIASSTSKTYEALRSTGNRLRIV</sequence>
<evidence type="ECO:0000256" key="1">
    <source>
        <dbReference type="PROSITE-ProRule" id="PRU00325"/>
    </source>
</evidence>
<protein>
    <submittedName>
        <fullName evidence="4">Unnamed protein product</fullName>
    </submittedName>
</protein>
<feature type="domain" description="SWIM-type" evidence="3">
    <location>
        <begin position="278"/>
        <end position="309"/>
    </location>
</feature>
<name>A0A9W7D231_9STRA</name>
<dbReference type="Proteomes" id="UP001165121">
    <property type="component" value="Unassembled WGS sequence"/>
</dbReference>
<gene>
    <name evidence="4" type="ORF">Pfra01_002193600</name>
</gene>
<dbReference type="PROSITE" id="PS50966">
    <property type="entry name" value="ZF_SWIM"/>
    <property type="match status" value="1"/>
</dbReference>
<organism evidence="4 5">
    <name type="scientific">Phytophthora fragariaefolia</name>
    <dbReference type="NCBI Taxonomy" id="1490495"/>
    <lineage>
        <taxon>Eukaryota</taxon>
        <taxon>Sar</taxon>
        <taxon>Stramenopiles</taxon>
        <taxon>Oomycota</taxon>
        <taxon>Peronosporomycetes</taxon>
        <taxon>Peronosporales</taxon>
        <taxon>Peronosporaceae</taxon>
        <taxon>Phytophthora</taxon>
    </lineage>
</organism>
<feature type="region of interest" description="Disordered" evidence="2">
    <location>
        <begin position="326"/>
        <end position="417"/>
    </location>
</feature>